<evidence type="ECO:0000256" key="6">
    <source>
        <dbReference type="ARBA" id="ARBA00022801"/>
    </source>
</evidence>
<evidence type="ECO:0000256" key="3">
    <source>
        <dbReference type="ARBA" id="ARBA00022670"/>
    </source>
</evidence>
<evidence type="ECO:0000256" key="1">
    <source>
        <dbReference type="ARBA" id="ARBA00003174"/>
    </source>
</evidence>
<keyword evidence="8 12" id="KW-0482">Metalloprotease</keyword>
<keyword evidence="7" id="KW-0862">Zinc</keyword>
<dbReference type="Gene3D" id="3.40.390.10">
    <property type="entry name" value="Collagenase (Catalytic Domain)"/>
    <property type="match status" value="1"/>
</dbReference>
<evidence type="ECO:0000259" key="11">
    <source>
        <dbReference type="Pfam" id="PF05572"/>
    </source>
</evidence>
<evidence type="ECO:0000256" key="7">
    <source>
        <dbReference type="ARBA" id="ARBA00022833"/>
    </source>
</evidence>
<feature type="domain" description="Peptidase M43 pregnancy-associated plasma-A" evidence="11">
    <location>
        <begin position="144"/>
        <end position="258"/>
    </location>
</feature>
<protein>
    <submittedName>
        <fullName evidence="12">Metalloprotease 1</fullName>
    </submittedName>
</protein>
<keyword evidence="6" id="KW-0378">Hydrolase</keyword>
<dbReference type="GeneID" id="28851248"/>
<evidence type="ECO:0000256" key="8">
    <source>
        <dbReference type="ARBA" id="ARBA00023049"/>
    </source>
</evidence>
<comment type="caution">
    <text evidence="12">The sequence shown here is derived from an EMBL/GenBank/DDBJ whole genome shotgun (WGS) entry which is preliminary data.</text>
</comment>
<proteinExistence type="inferred from homology"/>
<dbReference type="RefSeq" id="XP_018144212.1">
    <property type="nucleotide sequence ID" value="XM_018287254.1"/>
</dbReference>
<dbReference type="GO" id="GO:0046872">
    <property type="term" value="F:metal ion binding"/>
    <property type="evidence" value="ECO:0007669"/>
    <property type="project" value="UniProtKB-KW"/>
</dbReference>
<dbReference type="InterPro" id="IPR008754">
    <property type="entry name" value="Peptidase_M43"/>
</dbReference>
<dbReference type="KEGG" id="pchm:VFPPC_08571"/>
<comment type="similarity">
    <text evidence="2">Belongs to the peptidase M43B family.</text>
</comment>
<comment type="function">
    <text evidence="1">Secreted metalloproteinase that allows assimilation of proteinaceous substrates.</text>
</comment>
<dbReference type="PANTHER" id="PTHR47466">
    <property type="match status" value="1"/>
</dbReference>
<evidence type="ECO:0000256" key="5">
    <source>
        <dbReference type="ARBA" id="ARBA00022729"/>
    </source>
</evidence>
<organism evidence="12 13">
    <name type="scientific">Pochonia chlamydosporia 170</name>
    <dbReference type="NCBI Taxonomy" id="1380566"/>
    <lineage>
        <taxon>Eukaryota</taxon>
        <taxon>Fungi</taxon>
        <taxon>Dikarya</taxon>
        <taxon>Ascomycota</taxon>
        <taxon>Pezizomycotina</taxon>
        <taxon>Sordariomycetes</taxon>
        <taxon>Hypocreomycetidae</taxon>
        <taxon>Hypocreales</taxon>
        <taxon>Clavicipitaceae</taxon>
        <taxon>Pochonia</taxon>
    </lineage>
</organism>
<dbReference type="Proteomes" id="UP000078397">
    <property type="component" value="Unassembled WGS sequence"/>
</dbReference>
<feature type="chain" id="PRO_5008101847" evidence="10">
    <location>
        <begin position="20"/>
        <end position="265"/>
    </location>
</feature>
<dbReference type="PANTHER" id="PTHR47466:SF1">
    <property type="entry name" value="METALLOPROTEASE MEP1 (AFU_ORTHOLOGUE AFUA_1G07730)-RELATED"/>
    <property type="match status" value="1"/>
</dbReference>
<keyword evidence="4" id="KW-0479">Metal-binding</keyword>
<reference evidence="12 13" key="1">
    <citation type="journal article" date="2016" name="PLoS Pathog.">
        <title>Biosynthesis of antibiotic leucinostatins in bio-control fungus Purpureocillium lilacinum and their inhibition on phytophthora revealed by genome mining.</title>
        <authorList>
            <person name="Wang G."/>
            <person name="Liu Z."/>
            <person name="Lin R."/>
            <person name="Li E."/>
            <person name="Mao Z."/>
            <person name="Ling J."/>
            <person name="Yang Y."/>
            <person name="Yin W.B."/>
            <person name="Xie B."/>
        </authorList>
    </citation>
    <scope>NUCLEOTIDE SEQUENCE [LARGE SCALE GENOMIC DNA]</scope>
    <source>
        <strain evidence="12">170</strain>
    </source>
</reference>
<accession>A0A179FN96</accession>
<sequence length="265" mass="29491">MTLKTALLLAGSLTASVMGAALQGREECGAPEPTEEQKAITQQLLFNETMLADSEFAAKANVNVPVYVHIVAKDKTPGGGWEQDVRNTISGMNKHYSKMGFQYTIKKIDYTVNGQWAIDKDQQAMKKKLRKGDYKTLNLYYIPTMDANGYCYYPTKAAPGSEAFVRDGCTIRTDTMTNGQTTTHEVGHWLGLYHTFEGECGGSGDQVDDTPACKKSWSCDEKQDTCPGLPGKDPVHNFMSYGTCRREFTAGQGKRMRSSYDYYRK</sequence>
<keyword evidence="5 10" id="KW-0732">Signal</keyword>
<evidence type="ECO:0000256" key="9">
    <source>
        <dbReference type="ARBA" id="ARBA00023157"/>
    </source>
</evidence>
<dbReference type="GO" id="GO:0006508">
    <property type="term" value="P:proteolysis"/>
    <property type="evidence" value="ECO:0007669"/>
    <property type="project" value="UniProtKB-KW"/>
</dbReference>
<dbReference type="CDD" id="cd04275">
    <property type="entry name" value="ZnMc_pappalysin_like"/>
    <property type="match status" value="1"/>
</dbReference>
<gene>
    <name evidence="12" type="ORF">VFPPC_08571</name>
</gene>
<name>A0A179FN96_METCM</name>
<dbReference type="SUPFAM" id="SSF55486">
    <property type="entry name" value="Metalloproteases ('zincins'), catalytic domain"/>
    <property type="match status" value="1"/>
</dbReference>
<dbReference type="OrthoDB" id="536211at2759"/>
<evidence type="ECO:0000313" key="13">
    <source>
        <dbReference type="Proteomes" id="UP000078397"/>
    </source>
</evidence>
<evidence type="ECO:0000313" key="12">
    <source>
        <dbReference type="EMBL" id="OAQ67125.1"/>
    </source>
</evidence>
<keyword evidence="13" id="KW-1185">Reference proteome</keyword>
<dbReference type="Pfam" id="PF05572">
    <property type="entry name" value="Peptidase_M43"/>
    <property type="match status" value="1"/>
</dbReference>
<evidence type="ECO:0000256" key="2">
    <source>
        <dbReference type="ARBA" id="ARBA00008721"/>
    </source>
</evidence>
<feature type="signal peptide" evidence="10">
    <location>
        <begin position="1"/>
        <end position="19"/>
    </location>
</feature>
<dbReference type="GO" id="GO:0008237">
    <property type="term" value="F:metallopeptidase activity"/>
    <property type="evidence" value="ECO:0007669"/>
    <property type="project" value="UniProtKB-KW"/>
</dbReference>
<dbReference type="AlphaFoldDB" id="A0A179FN96"/>
<evidence type="ECO:0000256" key="4">
    <source>
        <dbReference type="ARBA" id="ARBA00022723"/>
    </source>
</evidence>
<dbReference type="InterPro" id="IPR024079">
    <property type="entry name" value="MetalloPept_cat_dom_sf"/>
</dbReference>
<evidence type="ECO:0000256" key="10">
    <source>
        <dbReference type="SAM" id="SignalP"/>
    </source>
</evidence>
<keyword evidence="3" id="KW-0645">Protease</keyword>
<dbReference type="STRING" id="1380566.A0A179FN96"/>
<dbReference type="EMBL" id="LSBJ02000004">
    <property type="protein sequence ID" value="OAQ67125.1"/>
    <property type="molecule type" value="Genomic_DNA"/>
</dbReference>
<keyword evidence="9" id="KW-1015">Disulfide bond</keyword>